<dbReference type="PROSITE" id="PS51832">
    <property type="entry name" value="HD_GYP"/>
    <property type="match status" value="1"/>
</dbReference>
<dbReference type="SUPFAM" id="SSF55073">
    <property type="entry name" value="Nucleotide cyclase"/>
    <property type="match status" value="1"/>
</dbReference>
<dbReference type="Gene3D" id="3.30.70.270">
    <property type="match status" value="1"/>
</dbReference>
<evidence type="ECO:0000259" key="2">
    <source>
        <dbReference type="PROSITE" id="PS51832"/>
    </source>
</evidence>
<feature type="domain" description="GGDEF" evidence="1">
    <location>
        <begin position="208"/>
        <end position="335"/>
    </location>
</feature>
<dbReference type="InterPro" id="IPR029787">
    <property type="entry name" value="Nucleotide_cyclase"/>
</dbReference>
<dbReference type="Pfam" id="PF00990">
    <property type="entry name" value="GGDEF"/>
    <property type="match status" value="1"/>
</dbReference>
<proteinExistence type="predicted"/>
<accession>A0A2D0A6W3</accession>
<dbReference type="RefSeq" id="WP_143342224.1">
    <property type="nucleotide sequence ID" value="NZ_NHMK01000037.1"/>
</dbReference>
<dbReference type="SMART" id="SM00267">
    <property type="entry name" value="GGDEF"/>
    <property type="match status" value="1"/>
</dbReference>
<comment type="caution">
    <text evidence="3">The sequence shown here is derived from an EMBL/GenBank/DDBJ whole genome shotgun (WGS) entry which is preliminary data.</text>
</comment>
<dbReference type="SMART" id="SM00065">
    <property type="entry name" value="GAF"/>
    <property type="match status" value="2"/>
</dbReference>
<dbReference type="Pfam" id="PF13185">
    <property type="entry name" value="GAF_2"/>
    <property type="match status" value="1"/>
</dbReference>
<dbReference type="CDD" id="cd01949">
    <property type="entry name" value="GGDEF"/>
    <property type="match status" value="1"/>
</dbReference>
<dbReference type="InterPro" id="IPR003607">
    <property type="entry name" value="HD/PDEase_dom"/>
</dbReference>
<evidence type="ECO:0000313" key="3">
    <source>
        <dbReference type="EMBL" id="OWL93304.1"/>
    </source>
</evidence>
<dbReference type="Pfam" id="PF01590">
    <property type="entry name" value="GAF"/>
    <property type="match status" value="1"/>
</dbReference>
<dbReference type="PANTHER" id="PTHR45228">
    <property type="entry name" value="CYCLIC DI-GMP PHOSPHODIESTERASE TM_0186-RELATED"/>
    <property type="match status" value="1"/>
</dbReference>
<gene>
    <name evidence="3" type="ORF">CBQ26_20370</name>
</gene>
<evidence type="ECO:0000259" key="1">
    <source>
        <dbReference type="PROSITE" id="PS50887"/>
    </source>
</evidence>
<protein>
    <recommendedName>
        <fullName evidence="5">Diguanylate cyclase</fullName>
    </recommendedName>
</protein>
<dbReference type="OrthoDB" id="66589at2"/>
<dbReference type="InterPro" id="IPR052020">
    <property type="entry name" value="Cyclic_di-GMP/3'3'-cGAMP_PDE"/>
</dbReference>
<dbReference type="AlphaFoldDB" id="A0A2D0A6W3"/>
<dbReference type="Gene3D" id="3.30.450.40">
    <property type="match status" value="2"/>
</dbReference>
<organism evidence="3 4">
    <name type="scientific">Deinococcus indicus</name>
    <dbReference type="NCBI Taxonomy" id="223556"/>
    <lineage>
        <taxon>Bacteria</taxon>
        <taxon>Thermotogati</taxon>
        <taxon>Deinococcota</taxon>
        <taxon>Deinococci</taxon>
        <taxon>Deinococcales</taxon>
        <taxon>Deinococcaceae</taxon>
        <taxon>Deinococcus</taxon>
    </lineage>
</organism>
<evidence type="ECO:0008006" key="5">
    <source>
        <dbReference type="Google" id="ProtNLM"/>
    </source>
</evidence>
<dbReference type="FunFam" id="3.30.70.270:FF:000001">
    <property type="entry name" value="Diguanylate cyclase domain protein"/>
    <property type="match status" value="1"/>
</dbReference>
<reference evidence="3 4" key="1">
    <citation type="submission" date="2017-05" db="EMBL/GenBank/DDBJ databases">
        <title>De novo genome assembly of Deniococcus indicus strain DR1.</title>
        <authorList>
            <person name="Chauhan D."/>
            <person name="Yennamalli R.M."/>
            <person name="Priyadarshini R."/>
        </authorList>
    </citation>
    <scope>NUCLEOTIDE SEQUENCE [LARGE SCALE GENOMIC DNA]</scope>
    <source>
        <strain evidence="3 4">DR1</strain>
    </source>
</reference>
<dbReference type="Proteomes" id="UP000197208">
    <property type="component" value="Unassembled WGS sequence"/>
</dbReference>
<feature type="domain" description="HD-GYP" evidence="2">
    <location>
        <begin position="686"/>
        <end position="882"/>
    </location>
</feature>
<dbReference type="InterPro" id="IPR037522">
    <property type="entry name" value="HD_GYP_dom"/>
</dbReference>
<dbReference type="Pfam" id="PF13487">
    <property type="entry name" value="HD_5"/>
    <property type="match status" value="1"/>
</dbReference>
<keyword evidence="4" id="KW-1185">Reference proteome</keyword>
<dbReference type="Gene3D" id="1.10.3210.10">
    <property type="entry name" value="Hypothetical protein af1432"/>
    <property type="match status" value="1"/>
</dbReference>
<dbReference type="EMBL" id="NHMK01000037">
    <property type="protein sequence ID" value="OWL93304.1"/>
    <property type="molecule type" value="Genomic_DNA"/>
</dbReference>
<dbReference type="CDD" id="cd00077">
    <property type="entry name" value="HDc"/>
    <property type="match status" value="1"/>
</dbReference>
<sequence length="892" mass="96608">MLITLLSDLGLTALFAFALSQTYQVWPPTHALPERLLRAALALCAALILALHEQASGQASGLSLVAVALVTLRYGPLYGLPGLLVALLPGVDPDRVALQTAGVLLMATVLRPVVRVDLPPGARLLWTAPLIFLGGHLAGAVTAPPRMAELLPGLTLQCAALALIMAAVHSRLKILSASYTYREQAYTDALTGLPNRRQFADDLGRIEHGDHLLVLDLDHFKRVNDRHGHAEGDATLQRVAAALRATLRSQDTAYRIGGEEFAALLPRTSPDEARLIAERCRDAARQHPPHPPLTLSGGLARHGLRDDPVTTHHRADDALYAAKEAGRNRVLIAPPARAVPAAPRDPWQVLRGTLGSLPDQEFGPNEWSALLRAACESVPDVQGGSLYVPEKGDFVMRAQIGFDDTLLGDRCPPAAQRAWYTLNETDWVSGQPRVLRGYAVETAAQRTTELAWSDGVQVNGAWRLQDIRETLGVPVTDDGHVIAFLNLDRFTAGAAFDAAAQELASDAATQIARILAGRARRAREQRRTRELEALVQITGALRDARDMAGVTAAMNSMSHVLLEARQAVYLQYDPASDTLAATGLYGFPEAIRETRLPRGQGLSWMAVKARDVIRVNDLHADRHAPNLLTVNGQAGLFAPMFSHDRLLGVMVVIRDAPFGEDDAQLARTLAAQSVTATERAERIQAIQDGREGILIALGRALEARDFETHGHTARVVNLALTVGQAMGLSGAHLAALRDGAYLHDLGKVQIPDAVLLKPGPLDDAEWTLMRAHSLAGEDLARHIPGLNPQALKLIRHHHERWDGGGYPDGLRGTAIPLLARIFSVCDVFDALTSSRPYKHAWSVEEAVNELRREAGHSLDPEVVEVFLDHLPGPPDGPWHAESALPRPDVTDM</sequence>
<dbReference type="InterPro" id="IPR029016">
    <property type="entry name" value="GAF-like_dom_sf"/>
</dbReference>
<dbReference type="PANTHER" id="PTHR45228:SF8">
    <property type="entry name" value="TWO-COMPONENT RESPONSE REGULATOR-RELATED"/>
    <property type="match status" value="1"/>
</dbReference>
<name>A0A2D0A6W3_9DEIO</name>
<dbReference type="SMART" id="SM00471">
    <property type="entry name" value="HDc"/>
    <property type="match status" value="1"/>
</dbReference>
<dbReference type="InterPro" id="IPR003018">
    <property type="entry name" value="GAF"/>
</dbReference>
<dbReference type="SUPFAM" id="SSF55781">
    <property type="entry name" value="GAF domain-like"/>
    <property type="match status" value="2"/>
</dbReference>
<dbReference type="PROSITE" id="PS50887">
    <property type="entry name" value="GGDEF"/>
    <property type="match status" value="1"/>
</dbReference>
<dbReference type="NCBIfam" id="TIGR00254">
    <property type="entry name" value="GGDEF"/>
    <property type="match status" value="1"/>
</dbReference>
<dbReference type="InterPro" id="IPR043128">
    <property type="entry name" value="Rev_trsase/Diguanyl_cyclase"/>
</dbReference>
<dbReference type="SUPFAM" id="SSF109604">
    <property type="entry name" value="HD-domain/PDEase-like"/>
    <property type="match status" value="1"/>
</dbReference>
<dbReference type="InterPro" id="IPR000160">
    <property type="entry name" value="GGDEF_dom"/>
</dbReference>
<evidence type="ECO:0000313" key="4">
    <source>
        <dbReference type="Proteomes" id="UP000197208"/>
    </source>
</evidence>